<dbReference type="PANTHER" id="PTHR43080:SF26">
    <property type="entry name" value="REGULATORY PROTEIN"/>
    <property type="match status" value="1"/>
</dbReference>
<evidence type="ECO:0000313" key="4">
    <source>
        <dbReference type="EMBL" id="TCL68489.1"/>
    </source>
</evidence>
<dbReference type="AlphaFoldDB" id="A0A4R1RQI2"/>
<comment type="caution">
    <text evidence="4">The sequence shown here is derived from an EMBL/GenBank/DDBJ whole genome shotgun (WGS) entry which is preliminary data.</text>
</comment>
<evidence type="ECO:0000256" key="2">
    <source>
        <dbReference type="PROSITE-ProRule" id="PRU00703"/>
    </source>
</evidence>
<dbReference type="Gene3D" id="3.10.580.10">
    <property type="entry name" value="CBS-domain"/>
    <property type="match status" value="1"/>
</dbReference>
<dbReference type="InterPro" id="IPR000644">
    <property type="entry name" value="CBS_dom"/>
</dbReference>
<evidence type="ECO:0000259" key="3">
    <source>
        <dbReference type="PROSITE" id="PS51371"/>
    </source>
</evidence>
<accession>A0A4R1RQI2</accession>
<gene>
    <name evidence="4" type="ORF">EDC14_101329</name>
</gene>
<dbReference type="OrthoDB" id="384703at2"/>
<reference evidence="4 5" key="1">
    <citation type="submission" date="2019-03" db="EMBL/GenBank/DDBJ databases">
        <title>Genomic Encyclopedia of Type Strains, Phase IV (KMG-IV): sequencing the most valuable type-strain genomes for metagenomic binning, comparative biology and taxonomic classification.</title>
        <authorList>
            <person name="Goeker M."/>
        </authorList>
    </citation>
    <scope>NUCLEOTIDE SEQUENCE [LARGE SCALE GENOMIC DNA]</scope>
    <source>
        <strain evidence="4 5">LX-B</strain>
    </source>
</reference>
<evidence type="ECO:0000313" key="5">
    <source>
        <dbReference type="Proteomes" id="UP000295008"/>
    </source>
</evidence>
<keyword evidence="5" id="KW-1185">Reference proteome</keyword>
<sequence length="155" mass="17583">MNIAFFLIPKNEVVYLPIKCTMRQALEKMEYHRYTAIPLIDENGKYAGTLTEGDLLWKMKNSPGLTFEGTEKIMLREVPRRTQNAPVRINAEIEDLLSLAMVQNFVPVVDDHDIFIGIIRRREIIEYYAGVSPAANGKIPLRMMPSGATLCPKSV</sequence>
<dbReference type="InterPro" id="IPR046342">
    <property type="entry name" value="CBS_dom_sf"/>
</dbReference>
<dbReference type="PANTHER" id="PTHR43080">
    <property type="entry name" value="CBS DOMAIN-CONTAINING PROTEIN CBSX3, MITOCHONDRIAL"/>
    <property type="match status" value="1"/>
</dbReference>
<dbReference type="Proteomes" id="UP000295008">
    <property type="component" value="Unassembled WGS sequence"/>
</dbReference>
<dbReference type="SUPFAM" id="SSF54631">
    <property type="entry name" value="CBS-domain pair"/>
    <property type="match status" value="1"/>
</dbReference>
<name>A0A4R1RQI2_HYDET</name>
<dbReference type="InterPro" id="IPR051257">
    <property type="entry name" value="Diverse_CBS-Domain"/>
</dbReference>
<proteinExistence type="predicted"/>
<dbReference type="EMBL" id="SLUN01000013">
    <property type="protein sequence ID" value="TCL68489.1"/>
    <property type="molecule type" value="Genomic_DNA"/>
</dbReference>
<feature type="domain" description="CBS" evidence="3">
    <location>
        <begin position="7"/>
        <end position="67"/>
    </location>
</feature>
<keyword evidence="1 2" id="KW-0129">CBS domain</keyword>
<organism evidence="4 5">
    <name type="scientific">Hydrogenispora ethanolica</name>
    <dbReference type="NCBI Taxonomy" id="1082276"/>
    <lineage>
        <taxon>Bacteria</taxon>
        <taxon>Bacillati</taxon>
        <taxon>Bacillota</taxon>
        <taxon>Hydrogenispora</taxon>
    </lineage>
</organism>
<protein>
    <submittedName>
        <fullName evidence="4">CBS domain-containing protein</fullName>
    </submittedName>
</protein>
<dbReference type="CDD" id="cd09834">
    <property type="entry name" value="CBS_pair_bac"/>
    <property type="match status" value="1"/>
</dbReference>
<dbReference type="PROSITE" id="PS51371">
    <property type="entry name" value="CBS"/>
    <property type="match status" value="1"/>
</dbReference>
<evidence type="ECO:0000256" key="1">
    <source>
        <dbReference type="ARBA" id="ARBA00023122"/>
    </source>
</evidence>
<dbReference type="Pfam" id="PF00571">
    <property type="entry name" value="CBS"/>
    <property type="match status" value="2"/>
</dbReference>
<dbReference type="RefSeq" id="WP_132014478.1">
    <property type="nucleotide sequence ID" value="NZ_SLUN01000013.1"/>
</dbReference>